<keyword evidence="2 4" id="KW-0560">Oxidoreductase</keyword>
<dbReference type="InterPro" id="IPR006139">
    <property type="entry name" value="D-isomer_2_OHA_DH_cat_dom"/>
</dbReference>
<feature type="domain" description="D-isomer specific 2-hydroxyacid dehydrogenase NAD-binding" evidence="6">
    <location>
        <begin position="108"/>
        <end position="286"/>
    </location>
</feature>
<evidence type="ECO:0000313" key="8">
    <source>
        <dbReference type="Proteomes" id="UP000808914"/>
    </source>
</evidence>
<dbReference type="Pfam" id="PF02826">
    <property type="entry name" value="2-Hacid_dh_C"/>
    <property type="match status" value="1"/>
</dbReference>
<dbReference type="PROSITE" id="PS00671">
    <property type="entry name" value="D_2_HYDROXYACID_DH_3"/>
    <property type="match status" value="1"/>
</dbReference>
<dbReference type="InterPro" id="IPR036291">
    <property type="entry name" value="NAD(P)-bd_dom_sf"/>
</dbReference>
<accession>A0ABS2PYR8</accession>
<name>A0ABS2PYR8_9BACL</name>
<feature type="domain" description="D-isomer specific 2-hydroxyacid dehydrogenase catalytic" evidence="5">
    <location>
        <begin position="7"/>
        <end position="317"/>
    </location>
</feature>
<evidence type="ECO:0000256" key="1">
    <source>
        <dbReference type="ARBA" id="ARBA00005854"/>
    </source>
</evidence>
<dbReference type="PANTHER" id="PTHR42789:SF1">
    <property type="entry name" value="D-ISOMER SPECIFIC 2-HYDROXYACID DEHYDROGENASE FAMILY PROTEIN (AFU_ORTHOLOGUE AFUA_6G10090)"/>
    <property type="match status" value="1"/>
</dbReference>
<dbReference type="SUPFAM" id="SSF51735">
    <property type="entry name" value="NAD(P)-binding Rossmann-fold domains"/>
    <property type="match status" value="1"/>
</dbReference>
<dbReference type="InterPro" id="IPR029753">
    <property type="entry name" value="D-isomer_DH_CS"/>
</dbReference>
<evidence type="ECO:0000259" key="5">
    <source>
        <dbReference type="Pfam" id="PF00389"/>
    </source>
</evidence>
<proteinExistence type="inferred from homology"/>
<comment type="similarity">
    <text evidence="1 4">Belongs to the D-isomer specific 2-hydroxyacid dehydrogenase family.</text>
</comment>
<dbReference type="CDD" id="cd12178">
    <property type="entry name" value="2-Hacid_dh_13"/>
    <property type="match status" value="1"/>
</dbReference>
<evidence type="ECO:0000256" key="3">
    <source>
        <dbReference type="ARBA" id="ARBA00023027"/>
    </source>
</evidence>
<evidence type="ECO:0000259" key="6">
    <source>
        <dbReference type="Pfam" id="PF02826"/>
    </source>
</evidence>
<comment type="caution">
    <text evidence="7">The sequence shown here is derived from an EMBL/GenBank/DDBJ whole genome shotgun (WGS) entry which is preliminary data.</text>
</comment>
<keyword evidence="3" id="KW-0520">NAD</keyword>
<dbReference type="InterPro" id="IPR006140">
    <property type="entry name" value="D-isomer_DH_NAD-bd"/>
</dbReference>
<dbReference type="EMBL" id="JAFBER010000006">
    <property type="protein sequence ID" value="MBM7645193.1"/>
    <property type="molecule type" value="Genomic_DNA"/>
</dbReference>
<dbReference type="Pfam" id="PF00389">
    <property type="entry name" value="2-Hacid_dh"/>
    <property type="match status" value="1"/>
</dbReference>
<evidence type="ECO:0000313" key="7">
    <source>
        <dbReference type="EMBL" id="MBM7645193.1"/>
    </source>
</evidence>
<sequence length="328" mass="35612">MAKIFAAGKVPDKAITLLNKYDVEVFDDSEALMTEEKLKNKVQDIDALLSPLSTPVTKEVINHAKKLKIIANLGAGFDNIAIDCAKERNIYVTNTPGVSTSATADLTLGLILSAARRIPEGDKLCRTKGFNGWAPLFFLGTDLAGKTLGIIGLGSIGQAVAKRAKAFDMNVIYTGPKQKPKALEEALNAHYVSQHELLEQADFISIHAPYSPALHHLFDKEAFKRMKPTAYLINAARGPIVNEKDLAHALEVGEIKGAALDVFEFEPEITHELKTLNNVVLTPHIGNATIETRDAMAEIAAKNIIAVLNGDEPLTPVFNISDQQPLMI</sequence>
<dbReference type="PANTHER" id="PTHR42789">
    <property type="entry name" value="D-ISOMER SPECIFIC 2-HYDROXYACID DEHYDROGENASE FAMILY PROTEIN (AFU_ORTHOLOGUE AFUA_6G10090)"/>
    <property type="match status" value="1"/>
</dbReference>
<dbReference type="SUPFAM" id="SSF52283">
    <property type="entry name" value="Formate/glycerate dehydrogenase catalytic domain-like"/>
    <property type="match status" value="1"/>
</dbReference>
<keyword evidence="8" id="KW-1185">Reference proteome</keyword>
<evidence type="ECO:0000256" key="4">
    <source>
        <dbReference type="RuleBase" id="RU003719"/>
    </source>
</evidence>
<protein>
    <submittedName>
        <fullName evidence="7">D-3-phosphoglycerate dehydrogenase</fullName>
    </submittedName>
</protein>
<reference evidence="7 8" key="1">
    <citation type="submission" date="2021-01" db="EMBL/GenBank/DDBJ databases">
        <title>Genomic Encyclopedia of Type Strains, Phase IV (KMG-IV): sequencing the most valuable type-strain genomes for metagenomic binning, comparative biology and taxonomic classification.</title>
        <authorList>
            <person name="Goeker M."/>
        </authorList>
    </citation>
    <scope>NUCLEOTIDE SEQUENCE [LARGE SCALE GENOMIC DNA]</scope>
    <source>
        <strain evidence="7 8">DSM 28236</strain>
    </source>
</reference>
<organism evidence="7 8">
    <name type="scientific">Scopulibacillus daqui</name>
    <dbReference type="NCBI Taxonomy" id="1469162"/>
    <lineage>
        <taxon>Bacteria</taxon>
        <taxon>Bacillati</taxon>
        <taxon>Bacillota</taxon>
        <taxon>Bacilli</taxon>
        <taxon>Bacillales</taxon>
        <taxon>Sporolactobacillaceae</taxon>
        <taxon>Scopulibacillus</taxon>
    </lineage>
</organism>
<dbReference type="Gene3D" id="3.40.50.720">
    <property type="entry name" value="NAD(P)-binding Rossmann-like Domain"/>
    <property type="match status" value="2"/>
</dbReference>
<dbReference type="InterPro" id="IPR050857">
    <property type="entry name" value="D-2-hydroxyacid_DH"/>
</dbReference>
<evidence type="ECO:0000256" key="2">
    <source>
        <dbReference type="ARBA" id="ARBA00023002"/>
    </source>
</evidence>
<gene>
    <name evidence="7" type="ORF">JOD45_001404</name>
</gene>
<dbReference type="RefSeq" id="WP_239549122.1">
    <property type="nucleotide sequence ID" value="NZ_JAFBER010000006.1"/>
</dbReference>
<dbReference type="Proteomes" id="UP000808914">
    <property type="component" value="Unassembled WGS sequence"/>
</dbReference>